<dbReference type="SUPFAM" id="SSF110296">
    <property type="entry name" value="Oligoxyloglucan reducing end-specific cellobiohydrolase"/>
    <property type="match status" value="1"/>
</dbReference>
<dbReference type="InterPro" id="IPR052025">
    <property type="entry name" value="Xyloglucanase_GH74"/>
</dbReference>
<dbReference type="GeneID" id="26659817"/>
<organism evidence="1 2">
    <name type="scientific">Halobacterium hubeiense</name>
    <dbReference type="NCBI Taxonomy" id="1407499"/>
    <lineage>
        <taxon>Archaea</taxon>
        <taxon>Methanobacteriati</taxon>
        <taxon>Methanobacteriota</taxon>
        <taxon>Stenosarchaea group</taxon>
        <taxon>Halobacteria</taxon>
        <taxon>Halobacteriales</taxon>
        <taxon>Halobacteriaceae</taxon>
        <taxon>Halobacterium</taxon>
    </lineage>
</organism>
<dbReference type="AlphaFoldDB" id="A0A0U5H6H8"/>
<keyword evidence="2" id="KW-1185">Reference proteome</keyword>
<dbReference type="OrthoDB" id="197823at2157"/>
<dbReference type="PANTHER" id="PTHR43739">
    <property type="entry name" value="XYLOGLUCANASE (EUROFUNG)"/>
    <property type="match status" value="1"/>
</dbReference>
<protein>
    <submittedName>
        <fullName evidence="1">WD40/YVTN domain protein</fullName>
    </submittedName>
</protein>
<accession>A0A0U5H6H8</accession>
<dbReference type="InterPro" id="IPR015943">
    <property type="entry name" value="WD40/YVTN_repeat-like_dom_sf"/>
</dbReference>
<dbReference type="EMBL" id="LN831302">
    <property type="protein sequence ID" value="CQH60397.1"/>
    <property type="molecule type" value="Genomic_DNA"/>
</dbReference>
<evidence type="ECO:0000313" key="1">
    <source>
        <dbReference type="EMBL" id="CQH60397.1"/>
    </source>
</evidence>
<dbReference type="PANTHER" id="PTHR43739:SF5">
    <property type="entry name" value="EXO-ALPHA-SIALIDASE"/>
    <property type="match status" value="1"/>
</dbReference>
<dbReference type="STRING" id="1407499.HHUB_3202"/>
<dbReference type="RefSeq" id="WP_059057566.1">
    <property type="nucleotide sequence ID" value="NZ_LN831302.1"/>
</dbReference>
<sequence length="310" mass="32929">MPLLAAFPDRVLSFDGSLQTVRSGAVQCLDAGPFGVYCGTGNGVYRQSDADPTEWTRVADVGDVTAFAVHESGVWAGTEPSAVFHAPDGETFAECGGLTDLPSSDDWAFPPRPSTHHVRWLEPTANALYVAVEAGALVRSPDRGETWRDRVPAGPYDTHSMATHGDRPDLAYAAAGDGFYVTEDGGDSWRTEEAELDRTYCWSVACDPGDPERVLVSAADGPRSAHDTGTASSAVFRKAGVDADWERCDGLPGPNGLLASALAATGPGEAVAATNRGLFETDDWGASWTEIDTEWPAKLESERPRGLVAR</sequence>
<dbReference type="Proteomes" id="UP000066737">
    <property type="component" value="Chromosome I"/>
</dbReference>
<dbReference type="Gene3D" id="2.130.10.10">
    <property type="entry name" value="YVTN repeat-like/Quinoprotein amine dehydrogenase"/>
    <property type="match status" value="1"/>
</dbReference>
<reference evidence="2" key="1">
    <citation type="journal article" date="2016" name="Environ. Microbiol.">
        <title>The complete genome of a viable archaeum isolated from 123-million-year-old rock salt.</title>
        <authorList>
            <person name="Jaakkola S.T."/>
            <person name="Pfeiffer F."/>
            <person name="Ravantti J.J."/>
            <person name="Guo Q."/>
            <person name="Liu Y."/>
            <person name="Chen X."/>
            <person name="Ma H."/>
            <person name="Yang C."/>
            <person name="Oksanen H.M."/>
            <person name="Bamford D.H."/>
        </authorList>
    </citation>
    <scope>NUCLEOTIDE SEQUENCE</scope>
    <source>
        <strain evidence="2">JI20-1</strain>
    </source>
</reference>
<dbReference type="GO" id="GO:0010411">
    <property type="term" value="P:xyloglucan metabolic process"/>
    <property type="evidence" value="ECO:0007669"/>
    <property type="project" value="TreeGrafter"/>
</dbReference>
<proteinExistence type="predicted"/>
<dbReference type="KEGG" id="hhb:Hhub_3202"/>
<gene>
    <name evidence="1" type="ORF">HHUB_3202</name>
</gene>
<name>A0A0U5H6H8_9EURY</name>
<evidence type="ECO:0000313" key="2">
    <source>
        <dbReference type="Proteomes" id="UP000066737"/>
    </source>
</evidence>